<feature type="transmembrane region" description="Helical" evidence="4">
    <location>
        <begin position="178"/>
        <end position="197"/>
    </location>
</feature>
<dbReference type="PANTHER" id="PTHR44943">
    <property type="entry name" value="CELLULOSE SYNTHASE OPERON PROTEIN C"/>
    <property type="match status" value="1"/>
</dbReference>
<dbReference type="Proteomes" id="UP000178943">
    <property type="component" value="Unassembled WGS sequence"/>
</dbReference>
<feature type="transmembrane region" description="Helical" evidence="4">
    <location>
        <begin position="26"/>
        <end position="54"/>
    </location>
</feature>
<reference evidence="5 6" key="1">
    <citation type="journal article" date="2016" name="Nat. Commun.">
        <title>Thousands of microbial genomes shed light on interconnected biogeochemical processes in an aquifer system.</title>
        <authorList>
            <person name="Anantharaman K."/>
            <person name="Brown C.T."/>
            <person name="Hug L.A."/>
            <person name="Sharon I."/>
            <person name="Castelle C.J."/>
            <person name="Probst A.J."/>
            <person name="Thomas B.C."/>
            <person name="Singh A."/>
            <person name="Wilkins M.J."/>
            <person name="Karaoz U."/>
            <person name="Brodie E.L."/>
            <person name="Williams K.H."/>
            <person name="Hubbard S.S."/>
            <person name="Banfield J.F."/>
        </authorList>
    </citation>
    <scope>NUCLEOTIDE SEQUENCE [LARGE SCALE GENOMIC DNA]</scope>
</reference>
<feature type="repeat" description="TPR" evidence="3">
    <location>
        <begin position="454"/>
        <end position="487"/>
    </location>
</feature>
<protein>
    <submittedName>
        <fullName evidence="5">Uncharacterized protein</fullName>
    </submittedName>
</protein>
<dbReference type="EMBL" id="MFGW01000116">
    <property type="protein sequence ID" value="OGF65147.1"/>
    <property type="molecule type" value="Genomic_DNA"/>
</dbReference>
<dbReference type="STRING" id="1817863.A2Y62_18295"/>
<accession>A0A1F5VP38</accession>
<evidence type="ECO:0000256" key="1">
    <source>
        <dbReference type="ARBA" id="ARBA00022737"/>
    </source>
</evidence>
<dbReference type="PROSITE" id="PS50005">
    <property type="entry name" value="TPR"/>
    <property type="match status" value="4"/>
</dbReference>
<dbReference type="Pfam" id="PF07719">
    <property type="entry name" value="TPR_2"/>
    <property type="match status" value="1"/>
</dbReference>
<dbReference type="PANTHER" id="PTHR44943:SF8">
    <property type="entry name" value="TPR REPEAT-CONTAINING PROTEIN MJ0263"/>
    <property type="match status" value="1"/>
</dbReference>
<evidence type="ECO:0000313" key="6">
    <source>
        <dbReference type="Proteomes" id="UP000178943"/>
    </source>
</evidence>
<comment type="caution">
    <text evidence="5">The sequence shown here is derived from an EMBL/GenBank/DDBJ whole genome shotgun (WGS) entry which is preliminary data.</text>
</comment>
<keyword evidence="1" id="KW-0677">Repeat</keyword>
<feature type="repeat" description="TPR" evidence="3">
    <location>
        <begin position="420"/>
        <end position="453"/>
    </location>
</feature>
<dbReference type="AlphaFoldDB" id="A0A1F5VP38"/>
<dbReference type="InterPro" id="IPR019734">
    <property type="entry name" value="TPR_rpt"/>
</dbReference>
<dbReference type="Gene3D" id="1.25.40.10">
    <property type="entry name" value="Tetratricopeptide repeat domain"/>
    <property type="match status" value="2"/>
</dbReference>
<evidence type="ECO:0000313" key="5">
    <source>
        <dbReference type="EMBL" id="OGF65147.1"/>
    </source>
</evidence>
<dbReference type="Pfam" id="PF13181">
    <property type="entry name" value="TPR_8"/>
    <property type="match status" value="3"/>
</dbReference>
<evidence type="ECO:0000256" key="2">
    <source>
        <dbReference type="ARBA" id="ARBA00022803"/>
    </source>
</evidence>
<dbReference type="InterPro" id="IPR011990">
    <property type="entry name" value="TPR-like_helical_dom_sf"/>
</dbReference>
<sequence length="681" mass="78866">MCMVLFFALMMLIVEKYKKEPTRLIYLVPLIFLLWANMHPSVIIGLFGLFIYVGEKVIEYVKYKIKKTDYSPGKLSRLTLLFATCAVFSLMNPYFYEPLVVPFQLGKMKVLRSLVTELQPLQLGGFYSLISNDVSLILTLFIVTGVLSFIINYRKFQLSFVIFFAAFAFLSFKALRNVSLFIMVASPIIAVNCTRILEMITLKKRHVFVRIIKPALALAIIIYVVVINFADQGDYQIGFGINRNLVPVHGTDFLINNNIEGRVFNTFHYGGYLEFKRYPDEKVLVDGRGFANENMLMEYVNSQSNTEAWNNYQRKYNLDYAIIAYPELNMFPANHTMLSAGSPEQLASISLPDRNWVLVYWDDVCQVYLKRCAKFNKLIDRFEVKYVKPDLPPDYLKGYLLSPEKLLLVTAELKAKNNSYRAYGALGYLYNEMKDFNNAKIQFEKAVAIKKNNDKAYAGLGFAQYNLEFYKEAEKSFRKAVKLDSNDFLNYYYLGLISEKIGKTKQAIAMYEKIMEMKIFLPEAYQHLIKLYSETGKLEKYSDLTKKWEDYQHKNIASLKERFSKALRYTAEGKFEEALDEYEYIMKFDSSNPVVLNNVAFVYYDLNDMAKAVAYNKRCLKINPDFENAHYGLALAYEKTGDYKDAITEWEAYLALSPKGMWAAKAQQHLQALKLQHPDLN</sequence>
<feature type="repeat" description="TPR" evidence="3">
    <location>
        <begin position="627"/>
        <end position="660"/>
    </location>
</feature>
<dbReference type="InterPro" id="IPR013105">
    <property type="entry name" value="TPR_2"/>
</dbReference>
<feature type="repeat" description="TPR" evidence="3">
    <location>
        <begin position="593"/>
        <end position="626"/>
    </location>
</feature>
<proteinExistence type="predicted"/>
<gene>
    <name evidence="5" type="ORF">A2Y62_18295</name>
</gene>
<dbReference type="InterPro" id="IPR051685">
    <property type="entry name" value="Ycf3/AcsC/BcsC/TPR_MFPF"/>
</dbReference>
<feature type="transmembrane region" description="Helical" evidence="4">
    <location>
        <begin position="209"/>
        <end position="230"/>
    </location>
</feature>
<name>A0A1F5VP38_9BACT</name>
<evidence type="ECO:0000256" key="4">
    <source>
        <dbReference type="SAM" id="Phobius"/>
    </source>
</evidence>
<keyword evidence="4" id="KW-1133">Transmembrane helix</keyword>
<feature type="transmembrane region" description="Helical" evidence="4">
    <location>
        <begin position="126"/>
        <end position="149"/>
    </location>
</feature>
<feature type="transmembrane region" description="Helical" evidence="4">
    <location>
        <begin position="75"/>
        <end position="96"/>
    </location>
</feature>
<keyword evidence="4" id="KW-0472">Membrane</keyword>
<organism evidence="5 6">
    <name type="scientific">Candidatus Fischerbacteria bacterium RBG_13_37_8</name>
    <dbReference type="NCBI Taxonomy" id="1817863"/>
    <lineage>
        <taxon>Bacteria</taxon>
        <taxon>Candidatus Fischeribacteriota</taxon>
    </lineage>
</organism>
<dbReference type="SMART" id="SM00028">
    <property type="entry name" value="TPR"/>
    <property type="match status" value="6"/>
</dbReference>
<evidence type="ECO:0000256" key="3">
    <source>
        <dbReference type="PROSITE-ProRule" id="PRU00339"/>
    </source>
</evidence>
<dbReference type="SUPFAM" id="SSF48452">
    <property type="entry name" value="TPR-like"/>
    <property type="match status" value="1"/>
</dbReference>
<keyword evidence="2 3" id="KW-0802">TPR repeat</keyword>
<keyword evidence="4" id="KW-0812">Transmembrane</keyword>
<feature type="transmembrane region" description="Helical" evidence="4">
    <location>
        <begin position="156"/>
        <end position="172"/>
    </location>
</feature>